<dbReference type="PROSITE" id="PS50181">
    <property type="entry name" value="FBOX"/>
    <property type="match status" value="1"/>
</dbReference>
<dbReference type="EMBL" id="MU251388">
    <property type="protein sequence ID" value="KAG9237361.1"/>
    <property type="molecule type" value="Genomic_DNA"/>
</dbReference>
<dbReference type="OrthoDB" id="3219396at2759"/>
<reference evidence="3" key="1">
    <citation type="journal article" date="2021" name="IMA Fungus">
        <title>Genomic characterization of three marine fungi, including Emericellopsis atlantica sp. nov. with signatures of a generalist lifestyle and marine biomass degradation.</title>
        <authorList>
            <person name="Hagestad O.C."/>
            <person name="Hou L."/>
            <person name="Andersen J.H."/>
            <person name="Hansen E.H."/>
            <person name="Altermark B."/>
            <person name="Li C."/>
            <person name="Kuhnert E."/>
            <person name="Cox R.J."/>
            <person name="Crous P.W."/>
            <person name="Spatafora J.W."/>
            <person name="Lail K."/>
            <person name="Amirebrahimi M."/>
            <person name="Lipzen A."/>
            <person name="Pangilinan J."/>
            <person name="Andreopoulos W."/>
            <person name="Hayes R.D."/>
            <person name="Ng V."/>
            <person name="Grigoriev I.V."/>
            <person name="Jackson S.A."/>
            <person name="Sutton T.D.S."/>
            <person name="Dobson A.D.W."/>
            <person name="Rama T."/>
        </authorList>
    </citation>
    <scope>NUCLEOTIDE SEQUENCE</scope>
    <source>
        <strain evidence="3">TRa018bII</strain>
    </source>
</reference>
<comment type="caution">
    <text evidence="3">The sequence shown here is derived from an EMBL/GenBank/DDBJ whole genome shotgun (WGS) entry which is preliminary data.</text>
</comment>
<dbReference type="AlphaFoldDB" id="A0A9P8C9Q1"/>
<dbReference type="GO" id="GO:0000209">
    <property type="term" value="P:protein polyubiquitination"/>
    <property type="evidence" value="ECO:0007669"/>
    <property type="project" value="TreeGrafter"/>
</dbReference>
<keyword evidence="4" id="KW-1185">Reference proteome</keyword>
<sequence length="645" mass="71947">MKMDRLPAEIILNCCKFLDPLEIIRLQHVCKRFLLIGRDDGLWRGQCFQTSSFLERLRRTRDLLSSEPVQEPQFRELARALANGNGLGHSRLVESRGEAPELKAPSDEKIRILANWDPSYPDEKVRWYDEYIARNAPISTNWLQQPRHRENPRHEHLEIRGMGLYTEPGDSDSTLVVGPLDDGSLCIWDIEGTKGQKGSIIARSKSAMLFLDDSPTDGRPNYPKLISAGVTECVSIDNTRQRAYIAVQDDLVEVDLQTLSPVSREKFPFTITALSEAKHPVPLTVGTNLSLHLHDPRTKASSGHRLGDSDRLDSNAASFTTRSSIKTPDFRSLLNPNPSPVYTHLNHAGPLSILHLPSSAGEWDGNGEIYVAGRFPSILNYDRRYFPKLRGTIHSGARLCSMTSLPYPFASTEKDLTRRGELSVEQVWEAKTRPGKTLIAAGEYNSKGSLEMYGLSPDPYLSTISTNPMAGSLQNSVMKNRQTSSSSKLLSVANHGTRVVISDGSGNLKWLERDGFTEARKWNSAREPVDGPGGLFSSTEASFVDPQAGDVIIKLSNTHNGRSERPVNEDDLVMWTGEKIGLLSFSREAGFTADSFEEKGRRTEEEARIEKEEHDYSQTMRRALEKNADEVRFMRGLGLGGSRLP</sequence>
<dbReference type="SUPFAM" id="SSF81383">
    <property type="entry name" value="F-box domain"/>
    <property type="match status" value="1"/>
</dbReference>
<evidence type="ECO:0000259" key="2">
    <source>
        <dbReference type="PROSITE" id="PS50181"/>
    </source>
</evidence>
<dbReference type="InterPro" id="IPR001810">
    <property type="entry name" value="F-box_dom"/>
</dbReference>
<organism evidence="3 4">
    <name type="scientific">Amylocarpus encephaloides</name>
    <dbReference type="NCBI Taxonomy" id="45428"/>
    <lineage>
        <taxon>Eukaryota</taxon>
        <taxon>Fungi</taxon>
        <taxon>Dikarya</taxon>
        <taxon>Ascomycota</taxon>
        <taxon>Pezizomycotina</taxon>
        <taxon>Leotiomycetes</taxon>
        <taxon>Helotiales</taxon>
        <taxon>Helotiales incertae sedis</taxon>
        <taxon>Amylocarpus</taxon>
    </lineage>
</organism>
<dbReference type="InterPro" id="IPR039719">
    <property type="entry name" value="FBXO28"/>
</dbReference>
<evidence type="ECO:0000313" key="3">
    <source>
        <dbReference type="EMBL" id="KAG9237361.1"/>
    </source>
</evidence>
<dbReference type="SMART" id="SM00256">
    <property type="entry name" value="FBOX"/>
    <property type="match status" value="1"/>
</dbReference>
<dbReference type="PANTHER" id="PTHR13252">
    <property type="entry name" value="F-BOX ONLY PROTEIN 28"/>
    <property type="match status" value="1"/>
</dbReference>
<protein>
    <recommendedName>
        <fullName evidence="2">F-box domain-containing protein</fullName>
    </recommendedName>
</protein>
<dbReference type="Pfam" id="PF12937">
    <property type="entry name" value="F-box-like"/>
    <property type="match status" value="1"/>
</dbReference>
<feature type="region of interest" description="Disordered" evidence="1">
    <location>
        <begin position="294"/>
        <end position="313"/>
    </location>
</feature>
<gene>
    <name evidence="3" type="ORF">BJ875DRAFT_160542</name>
</gene>
<feature type="domain" description="F-box" evidence="2">
    <location>
        <begin position="1"/>
        <end position="46"/>
    </location>
</feature>
<dbReference type="Gene3D" id="1.20.1280.50">
    <property type="match status" value="1"/>
</dbReference>
<proteinExistence type="predicted"/>
<accession>A0A9P8C9Q1</accession>
<evidence type="ECO:0000256" key="1">
    <source>
        <dbReference type="SAM" id="MobiDB-lite"/>
    </source>
</evidence>
<evidence type="ECO:0000313" key="4">
    <source>
        <dbReference type="Proteomes" id="UP000824998"/>
    </source>
</evidence>
<dbReference type="Proteomes" id="UP000824998">
    <property type="component" value="Unassembled WGS sequence"/>
</dbReference>
<dbReference type="PANTHER" id="PTHR13252:SF9">
    <property type="entry name" value="F-BOX ONLY PROTEIN 28"/>
    <property type="match status" value="1"/>
</dbReference>
<name>A0A9P8C9Q1_9HELO</name>
<dbReference type="InterPro" id="IPR036047">
    <property type="entry name" value="F-box-like_dom_sf"/>
</dbReference>